<dbReference type="NCBIfam" id="TIGR00585">
    <property type="entry name" value="mutl"/>
    <property type="match status" value="1"/>
</dbReference>
<feature type="domain" description="DNA mismatch repair protein S5" evidence="7">
    <location>
        <begin position="209"/>
        <end position="327"/>
    </location>
</feature>
<dbReference type="CDD" id="cd16926">
    <property type="entry name" value="HATPase_MutL-MLH-PMS-like"/>
    <property type="match status" value="1"/>
</dbReference>
<dbReference type="SMART" id="SM00853">
    <property type="entry name" value="MutL_C"/>
    <property type="match status" value="1"/>
</dbReference>
<comment type="similarity">
    <text evidence="1 5">Belongs to the DNA mismatch repair MutL/HexB family.</text>
</comment>
<reference evidence="9" key="1">
    <citation type="submission" date="2016-04" db="EMBL/GenBank/DDBJ databases">
        <title>Complete Genome Sequences of Twelve Strains of a Stable Defined Moderately Diverse Mouse Microbiota 2 (sDMDMm2).</title>
        <authorList>
            <person name="Uchimura Y."/>
            <person name="Wyss M."/>
            <person name="Brugiroux S."/>
            <person name="Limenitakis J.P."/>
            <person name="Stecher B."/>
            <person name="McCoy K.D."/>
            <person name="Macpherson A.J."/>
        </authorList>
    </citation>
    <scope>NUCLEOTIDE SEQUENCE [LARGE SCALE GENOMIC DNA]</scope>
    <source>
        <strain evidence="9">YL27</strain>
    </source>
</reference>
<dbReference type="GO" id="GO:0030983">
    <property type="term" value="F:mismatched DNA binding"/>
    <property type="evidence" value="ECO:0007669"/>
    <property type="project" value="InterPro"/>
</dbReference>
<dbReference type="Gene3D" id="3.30.565.10">
    <property type="entry name" value="Histidine kinase-like ATPase, C-terminal domain"/>
    <property type="match status" value="1"/>
</dbReference>
<dbReference type="AlphaFoldDB" id="A0A1B1SAS5"/>
<dbReference type="GeneID" id="65537049"/>
<dbReference type="RefSeq" id="WP_068961189.1">
    <property type="nucleotide sequence ID" value="NZ_CAJTAP010000003.1"/>
</dbReference>
<evidence type="ECO:0000259" key="6">
    <source>
        <dbReference type="SMART" id="SM00853"/>
    </source>
</evidence>
<dbReference type="Gene3D" id="3.30.230.10">
    <property type="match status" value="1"/>
</dbReference>
<dbReference type="GO" id="GO:0140664">
    <property type="term" value="F:ATP-dependent DNA damage sensor activity"/>
    <property type="evidence" value="ECO:0007669"/>
    <property type="project" value="InterPro"/>
</dbReference>
<evidence type="ECO:0000256" key="4">
    <source>
        <dbReference type="ARBA" id="ARBA00023204"/>
    </source>
</evidence>
<dbReference type="GO" id="GO:0006298">
    <property type="term" value="P:mismatch repair"/>
    <property type="evidence" value="ECO:0007669"/>
    <property type="project" value="UniProtKB-UniRule"/>
</dbReference>
<evidence type="ECO:0000256" key="2">
    <source>
        <dbReference type="ARBA" id="ARBA00021975"/>
    </source>
</evidence>
<dbReference type="Gene3D" id="3.30.1370.100">
    <property type="entry name" value="MutL, C-terminal domain, regulatory subdomain"/>
    <property type="match status" value="1"/>
</dbReference>
<dbReference type="InterPro" id="IPR020568">
    <property type="entry name" value="Ribosomal_Su5_D2-typ_SF"/>
</dbReference>
<dbReference type="InterPro" id="IPR014721">
    <property type="entry name" value="Ribsml_uS5_D2-typ_fold_subgr"/>
</dbReference>
<accession>A0A1B1SAS5</accession>
<comment type="function">
    <text evidence="5">This protein is involved in the repair of mismatches in DNA. It is required for dam-dependent methyl-directed DNA mismatch repair. May act as a 'molecular matchmaker', a protein that promotes the formation of a stable complex between two or more DNA-binding proteins in an ATP-dependent manner without itself being part of a final effector complex.</text>
</comment>
<dbReference type="HAMAP" id="MF_00149">
    <property type="entry name" value="DNA_mis_repair"/>
    <property type="match status" value="1"/>
</dbReference>
<dbReference type="GO" id="GO:0032300">
    <property type="term" value="C:mismatch repair complex"/>
    <property type="evidence" value="ECO:0007669"/>
    <property type="project" value="InterPro"/>
</dbReference>
<dbReference type="STRING" id="1796646.A4V02_09230"/>
<dbReference type="InterPro" id="IPR020667">
    <property type="entry name" value="DNA_mismatch_repair_MutL"/>
</dbReference>
<feature type="domain" description="MutL C-terminal dimerisation" evidence="6">
    <location>
        <begin position="491"/>
        <end position="632"/>
    </location>
</feature>
<dbReference type="Pfam" id="PF13589">
    <property type="entry name" value="HATPase_c_3"/>
    <property type="match status" value="1"/>
</dbReference>
<dbReference type="SUPFAM" id="SSF55874">
    <property type="entry name" value="ATPase domain of HSP90 chaperone/DNA topoisomerase II/histidine kinase"/>
    <property type="match status" value="1"/>
</dbReference>
<dbReference type="PANTHER" id="PTHR10073:SF12">
    <property type="entry name" value="DNA MISMATCH REPAIR PROTEIN MLH1"/>
    <property type="match status" value="1"/>
</dbReference>
<dbReference type="InterPro" id="IPR037198">
    <property type="entry name" value="MutL_C_sf"/>
</dbReference>
<organism evidence="8 9">
    <name type="scientific">Muribaculum intestinale</name>
    <dbReference type="NCBI Taxonomy" id="1796646"/>
    <lineage>
        <taxon>Bacteria</taxon>
        <taxon>Pseudomonadati</taxon>
        <taxon>Bacteroidota</taxon>
        <taxon>Bacteroidia</taxon>
        <taxon>Bacteroidales</taxon>
        <taxon>Muribaculaceae</taxon>
        <taxon>Muribaculum</taxon>
    </lineage>
</organism>
<dbReference type="InterPro" id="IPR013507">
    <property type="entry name" value="DNA_mismatch_S5_2-like"/>
</dbReference>
<dbReference type="SMART" id="SM01340">
    <property type="entry name" value="DNA_mis_repair"/>
    <property type="match status" value="1"/>
</dbReference>
<dbReference type="Gene3D" id="3.30.1540.20">
    <property type="entry name" value="MutL, C-terminal domain, dimerisation subdomain"/>
    <property type="match status" value="1"/>
</dbReference>
<sequence>MEDIVKLLPDSVANQIAAGEVIQRPAAVVKELVENAVDAGATIIKINIKDAGRTLIQVIDNGCGMSPMDARMAFERHATSKIGNADDLFALHTMGFRGEALASICAVAEVELKTMRRSDQIGTRIVISGSKVELQEPAVTAPGSTMTVKRLFFNTPARRKFLKSDHVEMSNILREFERLALVNPSIELELSHNDVIVHQLLKSTFKQRIIDLFGKSLDRQLVPVVSDTSLVKINGFVSRPENARRRGALQYFMVNGRNMRHPYFHKAVMQCYEQLIPADEQPQYFISLEVAPETIDVNIHPTKNEIKFENEQPIWQILTATIREGLGKFNAVPSIDFDQTNAPEIPVFDPNANGAHGLDLDPDYNPFAGSIPPSGMTDAQGGTPLSATPSAADWEKLYADFTAPGNGADTHYRASSSGNGRVASKGFNSMRDFDMPSLQEGPDMKLHASAFNDLGASLPSSSNADKVASIFNSMRLEEASQPIDEVAAITALQIKGRYILTPSHDGVLVIDQHRAHVRILFDRYMELAAMQAFTSQRVMFPEVIDMSASDSAVLEEICDELATLGFDMAFLGGSSWSVNGLPSVIGDANPRSVVEQLIATASETGNGLGDDMRSRIALSMARSAAIRPGQTLTSSEIDHLLSDLFKLQSPAYTPDGKRVLASLTLDDIGAML</sequence>
<dbReference type="InterPro" id="IPR042120">
    <property type="entry name" value="MutL_C_dimsub"/>
</dbReference>
<gene>
    <name evidence="5" type="primary">mutL</name>
    <name evidence="8" type="ORF">A4V02_09230</name>
</gene>
<evidence type="ECO:0000256" key="1">
    <source>
        <dbReference type="ARBA" id="ARBA00006082"/>
    </source>
</evidence>
<dbReference type="Proteomes" id="UP000186351">
    <property type="component" value="Chromosome"/>
</dbReference>
<name>A0A1B1SAS5_9BACT</name>
<protein>
    <recommendedName>
        <fullName evidence="2 5">DNA mismatch repair protein MutL</fullName>
    </recommendedName>
</protein>
<accession>A0A1Z2XHW0</accession>
<dbReference type="InterPro" id="IPR038973">
    <property type="entry name" value="MutL/Mlh/Pms-like"/>
</dbReference>
<dbReference type="GO" id="GO:0016887">
    <property type="term" value="F:ATP hydrolysis activity"/>
    <property type="evidence" value="ECO:0007669"/>
    <property type="project" value="InterPro"/>
</dbReference>
<dbReference type="InterPro" id="IPR036890">
    <property type="entry name" value="HATPase_C_sf"/>
</dbReference>
<dbReference type="KEGG" id="pary:A4V02_09230"/>
<dbReference type="InterPro" id="IPR042121">
    <property type="entry name" value="MutL_C_regsub"/>
</dbReference>
<dbReference type="Pfam" id="PF08676">
    <property type="entry name" value="MutL_C"/>
    <property type="match status" value="1"/>
</dbReference>
<dbReference type="InterPro" id="IPR014762">
    <property type="entry name" value="DNA_mismatch_repair_CS"/>
</dbReference>
<keyword evidence="9" id="KW-1185">Reference proteome</keyword>
<dbReference type="CDD" id="cd00782">
    <property type="entry name" value="MutL_Trans"/>
    <property type="match status" value="1"/>
</dbReference>
<dbReference type="InterPro" id="IPR014790">
    <property type="entry name" value="MutL_C"/>
</dbReference>
<keyword evidence="3 5" id="KW-0227">DNA damage</keyword>
<dbReference type="GO" id="GO:0005524">
    <property type="term" value="F:ATP binding"/>
    <property type="evidence" value="ECO:0007669"/>
    <property type="project" value="InterPro"/>
</dbReference>
<dbReference type="PROSITE" id="PS00058">
    <property type="entry name" value="DNA_MISMATCH_REPAIR_1"/>
    <property type="match status" value="1"/>
</dbReference>
<dbReference type="SUPFAM" id="SSF54211">
    <property type="entry name" value="Ribosomal protein S5 domain 2-like"/>
    <property type="match status" value="1"/>
</dbReference>
<evidence type="ECO:0000313" key="8">
    <source>
        <dbReference type="EMBL" id="ANU63891.1"/>
    </source>
</evidence>
<evidence type="ECO:0000259" key="7">
    <source>
        <dbReference type="SMART" id="SM01340"/>
    </source>
</evidence>
<dbReference type="SUPFAM" id="SSF118116">
    <property type="entry name" value="DNA mismatch repair protein MutL"/>
    <property type="match status" value="1"/>
</dbReference>
<dbReference type="EMBL" id="CP015402">
    <property type="protein sequence ID" value="ANU63891.1"/>
    <property type="molecule type" value="Genomic_DNA"/>
</dbReference>
<keyword evidence="4 5" id="KW-0234">DNA repair</keyword>
<dbReference type="Pfam" id="PF01119">
    <property type="entry name" value="DNA_mis_repair"/>
    <property type="match status" value="1"/>
</dbReference>
<evidence type="ECO:0000313" key="9">
    <source>
        <dbReference type="Proteomes" id="UP000186351"/>
    </source>
</evidence>
<dbReference type="PANTHER" id="PTHR10073">
    <property type="entry name" value="DNA MISMATCH REPAIR PROTEIN MLH, PMS, MUTL"/>
    <property type="match status" value="1"/>
</dbReference>
<dbReference type="InterPro" id="IPR002099">
    <property type="entry name" value="MutL/Mlh/PMS"/>
</dbReference>
<evidence type="ECO:0000256" key="5">
    <source>
        <dbReference type="HAMAP-Rule" id="MF_00149"/>
    </source>
</evidence>
<evidence type="ECO:0000256" key="3">
    <source>
        <dbReference type="ARBA" id="ARBA00022763"/>
    </source>
</evidence>
<dbReference type="OrthoDB" id="9763467at2"/>
<proteinExistence type="inferred from homology"/>
<dbReference type="FunFam" id="3.30.565.10:FF:000003">
    <property type="entry name" value="DNA mismatch repair endonuclease MutL"/>
    <property type="match status" value="1"/>
</dbReference>